<evidence type="ECO:0000256" key="1">
    <source>
        <dbReference type="ARBA" id="ARBA00004141"/>
    </source>
</evidence>
<evidence type="ECO:0000256" key="3">
    <source>
        <dbReference type="ARBA" id="ARBA00022692"/>
    </source>
</evidence>
<dbReference type="PANTHER" id="PTHR43427">
    <property type="entry name" value="CHLORIDE CHANNEL PROTEIN CLC-E"/>
    <property type="match status" value="1"/>
</dbReference>
<evidence type="ECO:0000256" key="8">
    <source>
        <dbReference type="ARBA" id="ARBA00023214"/>
    </source>
</evidence>
<comment type="caution">
    <text evidence="11">The sequence shown here is derived from an EMBL/GenBank/DDBJ whole genome shotgun (WGS) entry which is preliminary data.</text>
</comment>
<dbReference type="EMBL" id="WESC01000015">
    <property type="protein sequence ID" value="KAB7738924.1"/>
    <property type="molecule type" value="Genomic_DNA"/>
</dbReference>
<feature type="transmembrane region" description="Helical" evidence="10">
    <location>
        <begin position="271"/>
        <end position="293"/>
    </location>
</feature>
<sequence>MSLTTSRRARLLYVFSRRWQRRLFFVAGGLAVGGVAALLAVLADRAQLEFHRFLALAPWGPLFLTPLGFAIAVFLATRYFPNSGGSGIPQAIAARALTGTEERGKLVSLRIAVGKILLTLMGLLVGASTGREGPTVQVGASVMFALGRVSRRYQPGLILAGSAAGVAAAFNTPLAGIVFGIEEMSRSFETRTSGLVLGTIIAAGITSIALLGNYTYFGSTVDILLGWENWLVVPVCGVMGGLAGGIFSRILVVFGAGLPGRVGDLIKRYKVAFAAVCGFAVALCGLLSGGAIYGTGYEQANAALHGTEQLSLLYAPLKLLATALSSICGLPGGIFSPSLSVGAGLGADIAHFFPDTPAGALVLLGMVGYFTGVVQAPITAFVIVSEMTGSHELLVPLMLTALIAQGASRLVCKEGVYHALAKNFLPPKVPVVKEPAAKEPETSASTHA</sequence>
<reference evidence="11 12" key="1">
    <citation type="submission" date="2019-09" db="EMBL/GenBank/DDBJ databases">
        <title>Parvibaculum sedimenti sp. nov., isolated from sediment.</title>
        <authorList>
            <person name="Wang Y."/>
        </authorList>
    </citation>
    <scope>NUCLEOTIDE SEQUENCE [LARGE SCALE GENOMIC DNA]</scope>
    <source>
        <strain evidence="11 12">HXT-9</strain>
    </source>
</reference>
<dbReference type="AlphaFoldDB" id="A0A6N6VJ43"/>
<dbReference type="PRINTS" id="PR00762">
    <property type="entry name" value="CLCHANNEL"/>
</dbReference>
<feature type="transmembrane region" description="Helical" evidence="10">
    <location>
        <begin position="358"/>
        <end position="381"/>
    </location>
</feature>
<keyword evidence="9" id="KW-0407">Ion channel</keyword>
<feature type="transmembrane region" description="Helical" evidence="10">
    <location>
        <begin position="157"/>
        <end position="181"/>
    </location>
</feature>
<gene>
    <name evidence="11" type="ORF">F2P47_15030</name>
</gene>
<evidence type="ECO:0000256" key="9">
    <source>
        <dbReference type="ARBA" id="ARBA00023303"/>
    </source>
</evidence>
<dbReference type="SUPFAM" id="SSF81340">
    <property type="entry name" value="Clc chloride channel"/>
    <property type="match status" value="1"/>
</dbReference>
<comment type="subcellular location">
    <subcellularLocation>
        <location evidence="1">Membrane</location>
        <topology evidence="1">Multi-pass membrane protein</topology>
    </subcellularLocation>
</comment>
<name>A0A6N6VJ43_9HYPH</name>
<dbReference type="InterPro" id="IPR001807">
    <property type="entry name" value="ClC"/>
</dbReference>
<evidence type="ECO:0000256" key="10">
    <source>
        <dbReference type="SAM" id="Phobius"/>
    </source>
</evidence>
<dbReference type="PANTHER" id="PTHR43427:SF6">
    <property type="entry name" value="CHLORIDE CHANNEL PROTEIN CLC-E"/>
    <property type="match status" value="1"/>
</dbReference>
<proteinExistence type="predicted"/>
<protein>
    <submittedName>
        <fullName evidence="11">Chloride channel protein</fullName>
    </submittedName>
</protein>
<dbReference type="RefSeq" id="WP_152217199.1">
    <property type="nucleotide sequence ID" value="NZ_WESC01000015.1"/>
</dbReference>
<dbReference type="InterPro" id="IPR014743">
    <property type="entry name" value="Cl-channel_core"/>
</dbReference>
<feature type="transmembrane region" description="Helical" evidence="10">
    <location>
        <begin position="193"/>
        <end position="211"/>
    </location>
</feature>
<keyword evidence="4 10" id="KW-1133">Transmembrane helix</keyword>
<keyword evidence="3 10" id="KW-0812">Transmembrane</keyword>
<organism evidence="11 12">
    <name type="scientific">Parvibaculum sedimenti</name>
    <dbReference type="NCBI Taxonomy" id="2608632"/>
    <lineage>
        <taxon>Bacteria</taxon>
        <taxon>Pseudomonadati</taxon>
        <taxon>Pseudomonadota</taxon>
        <taxon>Alphaproteobacteria</taxon>
        <taxon>Hyphomicrobiales</taxon>
        <taxon>Parvibaculaceae</taxon>
        <taxon>Parvibaculum</taxon>
    </lineage>
</organism>
<feature type="transmembrane region" description="Helical" evidence="10">
    <location>
        <begin position="313"/>
        <end position="337"/>
    </location>
</feature>
<keyword evidence="12" id="KW-1185">Reference proteome</keyword>
<evidence type="ECO:0000313" key="12">
    <source>
        <dbReference type="Proteomes" id="UP000468901"/>
    </source>
</evidence>
<evidence type="ECO:0000256" key="4">
    <source>
        <dbReference type="ARBA" id="ARBA00022989"/>
    </source>
</evidence>
<dbReference type="GO" id="GO:0034707">
    <property type="term" value="C:chloride channel complex"/>
    <property type="evidence" value="ECO:0007669"/>
    <property type="project" value="UniProtKB-KW"/>
</dbReference>
<evidence type="ECO:0000256" key="5">
    <source>
        <dbReference type="ARBA" id="ARBA00023065"/>
    </source>
</evidence>
<feature type="transmembrane region" description="Helical" evidence="10">
    <location>
        <begin position="393"/>
        <end position="412"/>
    </location>
</feature>
<feature type="transmembrane region" description="Helical" evidence="10">
    <location>
        <begin position="55"/>
        <end position="76"/>
    </location>
</feature>
<feature type="transmembrane region" description="Helical" evidence="10">
    <location>
        <begin position="231"/>
        <end position="259"/>
    </location>
</feature>
<dbReference type="InterPro" id="IPR050368">
    <property type="entry name" value="ClC-type_chloride_channel"/>
</dbReference>
<keyword evidence="5" id="KW-0406">Ion transport</keyword>
<evidence type="ECO:0000313" key="11">
    <source>
        <dbReference type="EMBL" id="KAB7738924.1"/>
    </source>
</evidence>
<keyword evidence="6 10" id="KW-0472">Membrane</keyword>
<evidence type="ECO:0000256" key="2">
    <source>
        <dbReference type="ARBA" id="ARBA00022448"/>
    </source>
</evidence>
<dbReference type="Gene3D" id="1.10.3080.10">
    <property type="entry name" value="Clc chloride channel"/>
    <property type="match status" value="1"/>
</dbReference>
<feature type="transmembrane region" description="Helical" evidence="10">
    <location>
        <begin position="107"/>
        <end position="127"/>
    </location>
</feature>
<keyword evidence="8" id="KW-0868">Chloride</keyword>
<keyword evidence="7" id="KW-0869">Chloride channel</keyword>
<dbReference type="CDD" id="cd01034">
    <property type="entry name" value="EriC_like"/>
    <property type="match status" value="1"/>
</dbReference>
<accession>A0A6N6VJ43</accession>
<feature type="transmembrane region" description="Helical" evidence="10">
    <location>
        <begin position="23"/>
        <end position="43"/>
    </location>
</feature>
<dbReference type="Pfam" id="PF00654">
    <property type="entry name" value="Voltage_CLC"/>
    <property type="match status" value="1"/>
</dbReference>
<keyword evidence="2" id="KW-0813">Transport</keyword>
<dbReference type="GO" id="GO:0005254">
    <property type="term" value="F:chloride channel activity"/>
    <property type="evidence" value="ECO:0007669"/>
    <property type="project" value="UniProtKB-KW"/>
</dbReference>
<evidence type="ECO:0000256" key="6">
    <source>
        <dbReference type="ARBA" id="ARBA00023136"/>
    </source>
</evidence>
<dbReference type="Proteomes" id="UP000468901">
    <property type="component" value="Unassembled WGS sequence"/>
</dbReference>
<evidence type="ECO:0000256" key="7">
    <source>
        <dbReference type="ARBA" id="ARBA00023173"/>
    </source>
</evidence>